<dbReference type="GeneID" id="6195229"/>
<feature type="region of interest" description="Disordered" evidence="3">
    <location>
        <begin position="1"/>
        <end position="109"/>
    </location>
</feature>
<dbReference type="AlphaFoldDB" id="B2B6P2"/>
<dbReference type="InterPro" id="IPR000608">
    <property type="entry name" value="UBC"/>
</dbReference>
<feature type="region of interest" description="Disordered" evidence="3">
    <location>
        <begin position="185"/>
        <end position="215"/>
    </location>
</feature>
<dbReference type="KEGG" id="pan:PODANSg8686"/>
<dbReference type="OrthoDB" id="47801at2759"/>
<dbReference type="PANTHER" id="PTHR46116">
    <property type="entry name" value="(E3-INDEPENDENT) E2 UBIQUITIN-CONJUGATING ENZYME"/>
    <property type="match status" value="1"/>
</dbReference>
<dbReference type="PROSITE" id="PS50127">
    <property type="entry name" value="UBC_2"/>
    <property type="match status" value="1"/>
</dbReference>
<keyword evidence="1" id="KW-0808">Transferase</keyword>
<dbReference type="InterPro" id="IPR016135">
    <property type="entry name" value="UBQ-conjugating_enzyme/RWD"/>
</dbReference>
<accession>B2B6P2</accession>
<keyword evidence="2" id="KW-0833">Ubl conjugation pathway</keyword>
<name>B2B6P2_PODAN</name>
<reference evidence="5" key="2">
    <citation type="submission" date="2008-07" db="EMBL/GenBank/DDBJ databases">
        <authorList>
            <person name="Genoscope - CEA"/>
        </authorList>
    </citation>
    <scope>NUCLEOTIDE SEQUENCE</scope>
    <source>
        <strain evidence="5">S mat+</strain>
    </source>
</reference>
<proteinExistence type="predicted"/>
<feature type="compositionally biased region" description="Low complexity" evidence="3">
    <location>
        <begin position="385"/>
        <end position="400"/>
    </location>
</feature>
<evidence type="ECO:0000256" key="1">
    <source>
        <dbReference type="ARBA" id="ARBA00022679"/>
    </source>
</evidence>
<feature type="compositionally biased region" description="Low complexity" evidence="3">
    <location>
        <begin position="617"/>
        <end position="629"/>
    </location>
</feature>
<evidence type="ECO:0000313" key="5">
    <source>
        <dbReference type="EMBL" id="CAP73469.1"/>
    </source>
</evidence>
<dbReference type="RefSeq" id="XP_001911642.1">
    <property type="nucleotide sequence ID" value="XM_001911607.1"/>
</dbReference>
<feature type="region of interest" description="Disordered" evidence="3">
    <location>
        <begin position="605"/>
        <end position="630"/>
    </location>
</feature>
<dbReference type="Pfam" id="PF00179">
    <property type="entry name" value="UQ_con"/>
    <property type="match status" value="1"/>
</dbReference>
<evidence type="ECO:0000256" key="2">
    <source>
        <dbReference type="ARBA" id="ARBA00022786"/>
    </source>
</evidence>
<dbReference type="VEuPathDB" id="FungiDB:PODANS_2_8380"/>
<gene>
    <name evidence="5" type="ORF">PODANS_2_8380</name>
</gene>
<evidence type="ECO:0000256" key="3">
    <source>
        <dbReference type="SAM" id="MobiDB-lite"/>
    </source>
</evidence>
<feature type="compositionally biased region" description="Low complexity" evidence="3">
    <location>
        <begin position="82"/>
        <end position="98"/>
    </location>
</feature>
<feature type="domain" description="UBC core" evidence="4">
    <location>
        <begin position="679"/>
        <end position="835"/>
    </location>
</feature>
<dbReference type="Gene3D" id="3.10.110.10">
    <property type="entry name" value="Ubiquitin Conjugating Enzyme"/>
    <property type="match status" value="1"/>
</dbReference>
<dbReference type="SMART" id="SM00212">
    <property type="entry name" value="UBCc"/>
    <property type="match status" value="1"/>
</dbReference>
<feature type="compositionally biased region" description="Polar residues" evidence="3">
    <location>
        <begin position="244"/>
        <end position="253"/>
    </location>
</feature>
<reference evidence="5" key="1">
    <citation type="journal article" date="2008" name="Genome Biol.">
        <title>The genome sequence of the model ascomycete fungus Podospora anserina.</title>
        <authorList>
            <person name="Espagne E."/>
            <person name="Lespinet O."/>
            <person name="Malagnac F."/>
            <person name="Da Silva C."/>
            <person name="Jaillon O."/>
            <person name="Porcel B.M."/>
            <person name="Couloux A."/>
            <person name="Aury J.-M."/>
            <person name="Segurens B."/>
            <person name="Poulain J."/>
            <person name="Anthouard V."/>
            <person name="Grossetete S."/>
            <person name="Khalili H."/>
            <person name="Coppin E."/>
            <person name="Dequard-Chablat M."/>
            <person name="Picard M."/>
            <person name="Contamine V."/>
            <person name="Arnaise S."/>
            <person name="Bourdais A."/>
            <person name="Berteaux-Lecellier V."/>
            <person name="Gautheret D."/>
            <person name="de Vries R.P."/>
            <person name="Battaglia E."/>
            <person name="Coutinho P.M."/>
            <person name="Danchin E.G.J."/>
            <person name="Henrissat B."/>
            <person name="El Khoury R."/>
            <person name="Sainsard-Chanet A."/>
            <person name="Boivin A."/>
            <person name="Pinan-Lucarre B."/>
            <person name="Sellem C.H."/>
            <person name="Debuchy R."/>
            <person name="Wincker P."/>
            <person name="Weissenbach J."/>
            <person name="Silar P."/>
        </authorList>
    </citation>
    <scope>NUCLEOTIDE SEQUENCE [LARGE SCALE GENOMIC DNA]</scope>
    <source>
        <strain evidence="5">S mat+</strain>
    </source>
</reference>
<dbReference type="SUPFAM" id="SSF54495">
    <property type="entry name" value="UBC-like"/>
    <property type="match status" value="1"/>
</dbReference>
<organism evidence="5">
    <name type="scientific">Podospora anserina (strain S / ATCC MYA-4624 / DSM 980 / FGSC 10383)</name>
    <name type="common">Pleurage anserina</name>
    <dbReference type="NCBI Taxonomy" id="515849"/>
    <lineage>
        <taxon>Eukaryota</taxon>
        <taxon>Fungi</taxon>
        <taxon>Dikarya</taxon>
        <taxon>Ascomycota</taxon>
        <taxon>Pezizomycotina</taxon>
        <taxon>Sordariomycetes</taxon>
        <taxon>Sordariomycetidae</taxon>
        <taxon>Sordariales</taxon>
        <taxon>Podosporaceae</taxon>
        <taxon>Podospora</taxon>
        <taxon>Podospora anserina</taxon>
    </lineage>
</organism>
<dbReference type="HOGENOM" id="CLU_312408_0_0_1"/>
<dbReference type="PANTHER" id="PTHR46116:SF39">
    <property type="entry name" value="BACULOVIRAL IAP REPEAT-CONTAINING PROTEIN 6"/>
    <property type="match status" value="1"/>
</dbReference>
<feature type="compositionally biased region" description="Low complexity" evidence="3">
    <location>
        <begin position="201"/>
        <end position="215"/>
    </location>
</feature>
<evidence type="ECO:0000259" key="4">
    <source>
        <dbReference type="PROSITE" id="PS50127"/>
    </source>
</evidence>
<feature type="region of interest" description="Disordered" evidence="3">
    <location>
        <begin position="239"/>
        <end position="259"/>
    </location>
</feature>
<dbReference type="EMBL" id="CU640366">
    <property type="protein sequence ID" value="CAP73469.1"/>
    <property type="molecule type" value="Genomic_DNA"/>
</dbReference>
<dbReference type="GO" id="GO:0016740">
    <property type="term" value="F:transferase activity"/>
    <property type="evidence" value="ECO:0007669"/>
    <property type="project" value="UniProtKB-KW"/>
</dbReference>
<feature type="region of interest" description="Disordered" evidence="3">
    <location>
        <begin position="374"/>
        <end position="404"/>
    </location>
</feature>
<protein>
    <submittedName>
        <fullName evidence="5">Podospora anserina S mat+ genomic DNA chromosome 2, supercontig 2</fullName>
    </submittedName>
</protein>
<sequence length="939" mass="102961">MLGTGYLGSPDPHTLDTAFPHAGSSQPSAMPPFKERLGMRMQKVQSIFRPSKRRIAEDDASSQPPKQLRTMLGPTKKAVQYPPSLSAPSTSPAGSSKANELPSTSPSGVSNTLAYPTMRPLCNAPPCNISGIIMNVLIVTLSQTLWFVLRGRLERIRDSRYLRPFWLLTGLTAFIMSADPPGSRRGNPIDLDAPPSRFLRSNSSSQSDSSSSSLIYDDDDQRQVLNDEAIARILQEAEHEYKNQPESSPQIFSPVTEEETQSHLAEFREKYHRWKCCQCGKSNDMTADVLVQKTKSMLKAGKSFLGMIHPFTKCRYCGCEGCSACGTRGTSLARQRANAVRVTDAIRASWCCPEGRAFVIFSLLCGYEGPTATKISTPTSKEQPKQQQKLQPPQQPPQQQTAFARGTGYGHDSYSFNPFKGQPQQFHNSKPTPESADAVSYFLTLAEVLPSVDKKEFESTPGLRVMIHASPMMRLACEILRSAAIGEMDARAGIIKAALLFVHRLARNWDAASCIFHQQIHFPPSQQLLMASMASMPPSRQAISSNQIKPETAQSVYTVVEKLSVVCRVFMDGSKSFGSADGGDEAICIARQVCDLQDVLHHLKPAPEDDKARSGPRASASTTSTVVTRSKNKELESMAAAAKMTDYHKLHGVMGIKDDLLLANFYTGFQNQVVNSNGQRMRKLFAQISSLHADLPDGIYVRYGESRPDMLKVLIIGPKNTPYEHGIFLFDILCGSDFPTAPPKVQFLTTGGGKVRFNPNLYANGKVCLSLIGTWNGQGWVPNVSTILQVLVSIQSMIFVERPYYNEPGYEIVPNHAGSEAYDRNIECNTVYHAIMPWLQALGNSPSTSQYSNTASPADCQIWGYIALKHLQLQKPAILAKVREWSRKSSSRVTGSMVSMLEKALSGSLAVPEVPAVVKHAGTPAKTGQTGTAPNQLAK</sequence>